<dbReference type="GO" id="GO:0004843">
    <property type="term" value="F:cysteine-type deubiquitinase activity"/>
    <property type="evidence" value="ECO:0007669"/>
    <property type="project" value="UniProtKB-EC"/>
</dbReference>
<keyword evidence="3" id="KW-0645">Protease</keyword>
<evidence type="ECO:0000256" key="3">
    <source>
        <dbReference type="ARBA" id="ARBA00022670"/>
    </source>
</evidence>
<evidence type="ECO:0000256" key="5">
    <source>
        <dbReference type="ARBA" id="ARBA00022801"/>
    </source>
</evidence>
<evidence type="ECO:0000256" key="4">
    <source>
        <dbReference type="ARBA" id="ARBA00022786"/>
    </source>
</evidence>
<keyword evidence="5" id="KW-0378">Hydrolase</keyword>
<protein>
    <recommendedName>
        <fullName evidence="2">ubiquitinyl hydrolase 1</fullName>
        <ecNumber evidence="2">3.4.19.12</ecNumber>
    </recommendedName>
</protein>
<dbReference type="InterPro" id="IPR022099">
    <property type="entry name" value="DUF3638"/>
</dbReference>
<dbReference type="InterPro" id="IPR022105">
    <property type="entry name" value="DUF3645"/>
</dbReference>
<dbReference type="GO" id="GO:0006508">
    <property type="term" value="P:proteolysis"/>
    <property type="evidence" value="ECO:0007669"/>
    <property type="project" value="UniProtKB-KW"/>
</dbReference>
<evidence type="ECO:0000259" key="8">
    <source>
        <dbReference type="Pfam" id="PF12340"/>
    </source>
</evidence>
<dbReference type="Pfam" id="PF12340">
    <property type="entry name" value="DUF3638"/>
    <property type="match status" value="1"/>
</dbReference>
<organism evidence="10 11">
    <name type="scientific">Paramarasmius palmivorus</name>
    <dbReference type="NCBI Taxonomy" id="297713"/>
    <lineage>
        <taxon>Eukaryota</taxon>
        <taxon>Fungi</taxon>
        <taxon>Dikarya</taxon>
        <taxon>Basidiomycota</taxon>
        <taxon>Agaricomycotina</taxon>
        <taxon>Agaricomycetes</taxon>
        <taxon>Agaricomycetidae</taxon>
        <taxon>Agaricales</taxon>
        <taxon>Marasmiineae</taxon>
        <taxon>Marasmiaceae</taxon>
        <taxon>Paramarasmius</taxon>
    </lineage>
</organism>
<evidence type="ECO:0000256" key="1">
    <source>
        <dbReference type="ARBA" id="ARBA00000707"/>
    </source>
</evidence>
<feature type="domain" description="DUF3645" evidence="9">
    <location>
        <begin position="554"/>
        <end position="586"/>
    </location>
</feature>
<accession>A0AAW0BLQ6</accession>
<reference evidence="10 11" key="1">
    <citation type="submission" date="2024-01" db="EMBL/GenBank/DDBJ databases">
        <title>A draft genome for a cacao thread blight-causing isolate of Paramarasmius palmivorus.</title>
        <authorList>
            <person name="Baruah I.K."/>
            <person name="Bukari Y."/>
            <person name="Amoako-Attah I."/>
            <person name="Meinhardt L.W."/>
            <person name="Bailey B.A."/>
            <person name="Cohen S.P."/>
        </authorList>
    </citation>
    <scope>NUCLEOTIDE SEQUENCE [LARGE SCALE GENOMIC DNA]</scope>
    <source>
        <strain evidence="10 11">GH-12</strain>
    </source>
</reference>
<evidence type="ECO:0000313" key="11">
    <source>
        <dbReference type="Proteomes" id="UP001383192"/>
    </source>
</evidence>
<evidence type="ECO:0000256" key="6">
    <source>
        <dbReference type="ARBA" id="ARBA00022807"/>
    </source>
</evidence>
<keyword evidence="6" id="KW-0788">Thiol protease</keyword>
<evidence type="ECO:0000313" key="10">
    <source>
        <dbReference type="EMBL" id="KAK7027537.1"/>
    </source>
</evidence>
<dbReference type="Pfam" id="PF12359">
    <property type="entry name" value="DUF3645"/>
    <property type="match status" value="1"/>
</dbReference>
<proteinExistence type="predicted"/>
<keyword evidence="11" id="KW-1185">Reference proteome</keyword>
<dbReference type="PANTHER" id="PTHR13367">
    <property type="entry name" value="UBIQUITIN THIOESTERASE"/>
    <property type="match status" value="1"/>
</dbReference>
<dbReference type="EC" id="3.4.19.12" evidence="2"/>
<gene>
    <name evidence="10" type="ORF">VNI00_015171</name>
</gene>
<evidence type="ECO:0000256" key="2">
    <source>
        <dbReference type="ARBA" id="ARBA00012759"/>
    </source>
</evidence>
<dbReference type="EMBL" id="JAYKXP010000094">
    <property type="protein sequence ID" value="KAK7027537.1"/>
    <property type="molecule type" value="Genomic_DNA"/>
</dbReference>
<keyword evidence="4" id="KW-0833">Ubl conjugation pathway</keyword>
<dbReference type="PANTHER" id="PTHR13367:SF34">
    <property type="match status" value="1"/>
</dbReference>
<dbReference type="InterPro" id="IPR051346">
    <property type="entry name" value="OTU_Deubiquitinase"/>
</dbReference>
<comment type="catalytic activity">
    <reaction evidence="1">
        <text>Thiol-dependent hydrolysis of ester, thioester, amide, peptide and isopeptide bonds formed by the C-terminal Gly of ubiquitin (a 76-residue protein attached to proteins as an intracellular targeting signal).</text>
        <dbReference type="EC" id="3.4.19.12"/>
    </reaction>
</comment>
<name>A0AAW0BLQ6_9AGAR</name>
<evidence type="ECO:0000259" key="9">
    <source>
        <dbReference type="Pfam" id="PF12359"/>
    </source>
</evidence>
<feature type="compositionally biased region" description="Basic and acidic residues" evidence="7">
    <location>
        <begin position="1050"/>
        <end position="1062"/>
    </location>
</feature>
<feature type="region of interest" description="Disordered" evidence="7">
    <location>
        <begin position="1042"/>
        <end position="1062"/>
    </location>
</feature>
<feature type="domain" description="DUF3638" evidence="8">
    <location>
        <begin position="229"/>
        <end position="436"/>
    </location>
</feature>
<comment type="caution">
    <text evidence="10">The sequence shown here is derived from an EMBL/GenBank/DDBJ whole genome shotgun (WGS) entry which is preliminary data.</text>
</comment>
<dbReference type="Proteomes" id="UP001383192">
    <property type="component" value="Unassembled WGS sequence"/>
</dbReference>
<evidence type="ECO:0000256" key="7">
    <source>
        <dbReference type="SAM" id="MobiDB-lite"/>
    </source>
</evidence>
<sequence length="1332" mass="150420">MSFNLHFDNAMAEDVEDYDFERAEGSGSLKHAPITLGDLLQRDCPPFPHRGSELWGDAEAFRRTDVPSESDKLTALLRIMDRSSLPLRKQYAQDLRESHRQLGTAPSLPSAPSIPFSIDDLAAQVELCEARYQSFLQNILAALAPTASWERAVASTGTWPRLTLRTLLRQLAYPYNKSLSQSWKEALILLAREILEYQRASRLLSYAQQSKKEDFFRELDTRSFDMEHALQYPDWAMIQIEGNFLARPLQLNVAREMIAPSSGTNTVLQLNMGEGKSSVIVPLVAAALANGERIYASLSSSLLQARCFSSWLSVSQIHLGQEQVAQIQKLYSTCMEEGGIWVVQPEHILSFKLMGIDRSIVSHSAQERSIAESLCRSQRWLDQHSRDILDESDEILHIRYQLVYTVGQQQPLELHPDRWTIVEELFTLVSQHIEAIKGRNRIGVDLQPSDNGSFAPVRIIDLKAGRELVESVVADIFNDSLSTFSVRLLSEDVKNQARLFITAPKIPDELVLHLKVHFAGSDYKRLLLLRGLIAHGILLYALKEKQYRVDYGLDPSRSLLAVPYRAKDVPSIRAEFGHPDVCLALTCLSYYYEGLTSSQLKVCFDILFKLDNPTLEYEAWVNGDDDVPLHLRTLNGVNTEDNDQHHNLIVPLFSKRKTVVDFYLSHVVFPKAAKAFPYKLSTSGWDLAETKAGHVTTGFSGTNDNRFLLPTSISQEDPLGQSGTNAKVLTYLLQRENNHYRRAALPNGGRLPVRQFLEYLTQETSDNPVQVLLDVGAQMLDLRNDELARHWLTLRADMAAAIYFNGKDEMTVITQDGVEEPLMTSPFKGQLDRCLVYLDDAHTRGTDLKLPTNSRAAVTLGPKVTKDRLIQGCMRMRKLGFGQSLIFFAPDEIDRSIRKSRPAQSHHGGGTRAVPLSRPVHTEDILRWAIYETCRDIIHHLPHWAEQGWDYLRRRQAWDQFMQEAETARTDGDQVMNPDIDILRNKWVRDEARTLERMYGVITGPAATGVGGGDLGMREAIFAIPDLRTRLETLGVKELTENDVDEEQEREVNHEVEQETEIERPPKVVEAKTSVSEGLAEFVKTGHLPWNGQGEQFRTAFLRMYGSLDGTIKKAPQNGQDVWHEGLWVTADFAKTISEKDVVERGNAEYLRPVNWILTSHLREDILIAISPHEANSLLPNIRASDHVSLHVYAPRVTKDMKPSDDLLFYSTGRSAQSPPPDMIFQLDLFAGQLYFTDFDAYVQICTFLGLHHGNFMDTSEDAEPHPVQSDGFVRPGTLRTQLGLEGCRFVESPIPFLQELIGLRRKGTGYLPTHLGRILHGKSLSENDFAS</sequence>